<accession>L7JSB8</accession>
<dbReference type="VEuPathDB" id="MicrosporidiaDB:THOM_2908"/>
<evidence type="ECO:0000313" key="2">
    <source>
        <dbReference type="Proteomes" id="UP000011185"/>
    </source>
</evidence>
<evidence type="ECO:0000313" key="1">
    <source>
        <dbReference type="EMBL" id="ELQ74170.1"/>
    </source>
</evidence>
<name>L7JSB8_TRAHO</name>
<sequence length="184" mass="21099">MSYIISTLLGTIPYLPFKPINHPIEVFLEDFPMHLIKKGQLSHILPHSTVTHLSTKHPTLIQTKQGHIKMTAHQLNAIALDNHFKTARIAVPNDIHEFVALMGQGRTDVCVRFVNELERRIVVDGDDRNYNTLVRVNEDYVDWLRESGDMLYMSVVVEHNMGVVERLVGMVDELRDGEIDVTYK</sequence>
<dbReference type="AlphaFoldDB" id="L7JSB8"/>
<dbReference type="OMA" id="HENAPKQ"/>
<dbReference type="HOGENOM" id="CLU_1469216_0_0_1"/>
<keyword evidence="2" id="KW-1185">Reference proteome</keyword>
<reference evidence="1 2" key="1">
    <citation type="journal article" date="2012" name="PLoS Pathog.">
        <title>The genome of the obligate intracellular parasite Trachipleistophora hominis: new insights into microsporidian genome dynamics and reductive evolution.</title>
        <authorList>
            <person name="Heinz E."/>
            <person name="Williams T.A."/>
            <person name="Nakjang S."/>
            <person name="Noel C.J."/>
            <person name="Swan D.C."/>
            <person name="Goldberg A.V."/>
            <person name="Harris S.R."/>
            <person name="Weinmaier T."/>
            <person name="Markert S."/>
            <person name="Becher D."/>
            <person name="Bernhardt J."/>
            <person name="Dagan T."/>
            <person name="Hacker C."/>
            <person name="Lucocq J.M."/>
            <person name="Schweder T."/>
            <person name="Rattei T."/>
            <person name="Hall N."/>
            <person name="Hirt R.P."/>
            <person name="Embley T.M."/>
        </authorList>
    </citation>
    <scope>NUCLEOTIDE SEQUENCE [LARGE SCALE GENOMIC DNA]</scope>
</reference>
<dbReference type="InParanoid" id="L7JSB8"/>
<dbReference type="OrthoDB" id="10401710at2759"/>
<gene>
    <name evidence="1" type="ORF">THOM_2908</name>
</gene>
<protein>
    <submittedName>
        <fullName evidence="1">Uncharacterized protein</fullName>
    </submittedName>
</protein>
<dbReference type="EMBL" id="JH994066">
    <property type="protein sequence ID" value="ELQ74170.1"/>
    <property type="molecule type" value="Genomic_DNA"/>
</dbReference>
<proteinExistence type="predicted"/>
<dbReference type="Proteomes" id="UP000011185">
    <property type="component" value="Unassembled WGS sequence"/>
</dbReference>
<organism evidence="1 2">
    <name type="scientific">Trachipleistophora hominis</name>
    <name type="common">Microsporidian parasite</name>
    <dbReference type="NCBI Taxonomy" id="72359"/>
    <lineage>
        <taxon>Eukaryota</taxon>
        <taxon>Fungi</taxon>
        <taxon>Fungi incertae sedis</taxon>
        <taxon>Microsporidia</taxon>
        <taxon>Pleistophoridae</taxon>
        <taxon>Trachipleistophora</taxon>
    </lineage>
</organism>